<keyword evidence="2" id="KW-1185">Reference proteome</keyword>
<evidence type="ECO:0000313" key="2">
    <source>
        <dbReference type="Proteomes" id="UP000321062"/>
    </source>
</evidence>
<dbReference type="KEGG" id="yti:FNA67_11130"/>
<dbReference type="EMBL" id="CP041690">
    <property type="protein sequence ID" value="QEE20690.1"/>
    <property type="molecule type" value="Genomic_DNA"/>
</dbReference>
<name>A0A5B9DMX2_9HYPH</name>
<organism evidence="1 2">
    <name type="scientific">Paradevosia tibetensis</name>
    <dbReference type="NCBI Taxonomy" id="1447062"/>
    <lineage>
        <taxon>Bacteria</taxon>
        <taxon>Pseudomonadati</taxon>
        <taxon>Pseudomonadota</taxon>
        <taxon>Alphaproteobacteria</taxon>
        <taxon>Hyphomicrobiales</taxon>
        <taxon>Devosiaceae</taxon>
        <taxon>Paradevosia</taxon>
    </lineage>
</organism>
<gene>
    <name evidence="1" type="ORF">FNA67_11130</name>
</gene>
<dbReference type="InterPro" id="IPR011250">
    <property type="entry name" value="OMP/PagP_B-barrel"/>
</dbReference>
<evidence type="ECO:0000313" key="1">
    <source>
        <dbReference type="EMBL" id="QEE20690.1"/>
    </source>
</evidence>
<dbReference type="OrthoDB" id="7960449at2"/>
<dbReference type="Proteomes" id="UP000321062">
    <property type="component" value="Chromosome"/>
</dbReference>
<proteinExistence type="predicted"/>
<dbReference type="AlphaFoldDB" id="A0A5B9DMX2"/>
<accession>A0A5B9DMX2</accession>
<dbReference type="SUPFAM" id="SSF56925">
    <property type="entry name" value="OMPA-like"/>
    <property type="match status" value="1"/>
</dbReference>
<dbReference type="RefSeq" id="WP_049705178.1">
    <property type="nucleotide sequence ID" value="NZ_BMFM01000001.1"/>
</dbReference>
<reference evidence="1 2" key="1">
    <citation type="journal article" date="2015" name="Int. J. Syst. Evol. Microbiol.">
        <title>Youhaiella tibetensis gen. nov., sp. nov., isolated from subsurface sediment.</title>
        <authorList>
            <person name="Wang Y.X."/>
            <person name="Huang F.Q."/>
            <person name="Nogi Y."/>
            <person name="Pang S.J."/>
            <person name="Wang P.K."/>
            <person name="Lv J."/>
        </authorList>
    </citation>
    <scope>NUCLEOTIDE SEQUENCE [LARGE SCALE GENOMIC DNA]</scope>
    <source>
        <strain evidence="2">fig4</strain>
    </source>
</reference>
<protein>
    <submittedName>
        <fullName evidence="1">Uncharacterized protein</fullName>
    </submittedName>
</protein>
<sequence length="178" mass="17962">MIARTLTLGAAVATLLSTGAFAADLYSGTPATDLYSSPMFSFDGAYAGVQGGGFSGTVNGPSVTGWNLDLVAGVNFAMTDLLLAGVEFQGGVMWPDSGWKWDMLGLARVGAQFTDGVMAYGTAGVGNVAGNGVYAFGGGVEVATFQSISVRGEVLGLANWGQGPSAAKATAGVLFHFN</sequence>